<organism evidence="2 3">
    <name type="scientific">Caerostris extrusa</name>
    <name type="common">Bark spider</name>
    <name type="synonym">Caerostris bankana</name>
    <dbReference type="NCBI Taxonomy" id="172846"/>
    <lineage>
        <taxon>Eukaryota</taxon>
        <taxon>Metazoa</taxon>
        <taxon>Ecdysozoa</taxon>
        <taxon>Arthropoda</taxon>
        <taxon>Chelicerata</taxon>
        <taxon>Arachnida</taxon>
        <taxon>Araneae</taxon>
        <taxon>Araneomorphae</taxon>
        <taxon>Entelegynae</taxon>
        <taxon>Araneoidea</taxon>
        <taxon>Araneidae</taxon>
        <taxon>Caerostris</taxon>
    </lineage>
</organism>
<proteinExistence type="predicted"/>
<evidence type="ECO:0000313" key="2">
    <source>
        <dbReference type="EMBL" id="GIY03718.1"/>
    </source>
</evidence>
<feature type="region of interest" description="Disordered" evidence="1">
    <location>
        <begin position="116"/>
        <end position="139"/>
    </location>
</feature>
<evidence type="ECO:0000313" key="3">
    <source>
        <dbReference type="Proteomes" id="UP001054945"/>
    </source>
</evidence>
<comment type="caution">
    <text evidence="2">The sequence shown here is derived from an EMBL/GenBank/DDBJ whole genome shotgun (WGS) entry which is preliminary data.</text>
</comment>
<accession>A0AAV4Q260</accession>
<reference evidence="2 3" key="1">
    <citation type="submission" date="2021-06" db="EMBL/GenBank/DDBJ databases">
        <title>Caerostris extrusa draft genome.</title>
        <authorList>
            <person name="Kono N."/>
            <person name="Arakawa K."/>
        </authorList>
    </citation>
    <scope>NUCLEOTIDE SEQUENCE [LARGE SCALE GENOMIC DNA]</scope>
</reference>
<dbReference type="EMBL" id="BPLR01005616">
    <property type="protein sequence ID" value="GIY03718.1"/>
    <property type="molecule type" value="Genomic_DNA"/>
</dbReference>
<evidence type="ECO:0000256" key="1">
    <source>
        <dbReference type="SAM" id="MobiDB-lite"/>
    </source>
</evidence>
<gene>
    <name evidence="2" type="ORF">CEXT_342211</name>
</gene>
<protein>
    <submittedName>
        <fullName evidence="2">Uncharacterized protein</fullName>
    </submittedName>
</protein>
<name>A0AAV4Q260_CAEEX</name>
<dbReference type="Proteomes" id="UP001054945">
    <property type="component" value="Unassembled WGS sequence"/>
</dbReference>
<dbReference type="AlphaFoldDB" id="A0AAV4Q260"/>
<sequence>MVLPAFASKFVSPCKPVSQGTSAKSNSKRLKVAIVVHIRQRITIKYVKCARMKCAKINGYFQCRALMGADGHFRRRCMEDGSFSARWSTCRWLETFHNHIRQGTGLKVTEPPKTMAMNSATGGAQPPECCDTESAQISL</sequence>
<keyword evidence="3" id="KW-1185">Reference proteome</keyword>